<dbReference type="Proteomes" id="UP000663864">
    <property type="component" value="Unassembled WGS sequence"/>
</dbReference>
<evidence type="ECO:0000313" key="1">
    <source>
        <dbReference type="EMBL" id="CAF1485236.1"/>
    </source>
</evidence>
<protein>
    <submittedName>
        <fullName evidence="1">Uncharacterized protein</fullName>
    </submittedName>
</protein>
<gene>
    <name evidence="1" type="ORF">ZHD862_LOCUS36751</name>
</gene>
<organism evidence="1 2">
    <name type="scientific">Rotaria sordida</name>
    <dbReference type="NCBI Taxonomy" id="392033"/>
    <lineage>
        <taxon>Eukaryota</taxon>
        <taxon>Metazoa</taxon>
        <taxon>Spiralia</taxon>
        <taxon>Gnathifera</taxon>
        <taxon>Rotifera</taxon>
        <taxon>Eurotatoria</taxon>
        <taxon>Bdelloidea</taxon>
        <taxon>Philodinida</taxon>
        <taxon>Philodinidae</taxon>
        <taxon>Rotaria</taxon>
    </lineage>
</organism>
<dbReference type="EMBL" id="CAJNOT010006236">
    <property type="protein sequence ID" value="CAF1485236.1"/>
    <property type="molecule type" value="Genomic_DNA"/>
</dbReference>
<proteinExistence type="predicted"/>
<name>A0A815S4A5_9BILA</name>
<evidence type="ECO:0000313" key="2">
    <source>
        <dbReference type="Proteomes" id="UP000663864"/>
    </source>
</evidence>
<accession>A0A815S4A5</accession>
<dbReference type="AlphaFoldDB" id="A0A815S4A5"/>
<reference evidence="1" key="1">
    <citation type="submission" date="2021-02" db="EMBL/GenBank/DDBJ databases">
        <authorList>
            <person name="Nowell W R."/>
        </authorList>
    </citation>
    <scope>NUCLEOTIDE SEQUENCE</scope>
</reference>
<comment type="caution">
    <text evidence="1">The sequence shown here is derived from an EMBL/GenBank/DDBJ whole genome shotgun (WGS) entry which is preliminary data.</text>
</comment>
<sequence length="134" mass="15452">FQFESVRQNFNIKIYDCIAYCPALKLMANMIGHTGYYPCFYCYTKGKHIREVSKRQYEYEIPVNCRTVESLYSDSREAQLNSKNVFGHLGTSILDEIVDVPLPYSLIIDYAHVSLLRHFRDIVKTVVLSLGSAV</sequence>
<feature type="non-terminal residue" evidence="1">
    <location>
        <position position="1"/>
    </location>
</feature>